<evidence type="ECO:0000313" key="2">
    <source>
        <dbReference type="Proteomes" id="UP000308197"/>
    </source>
</evidence>
<sequence length="253" mass="28389">VDQETADAVLRWKTRRFRPGEIPLAEAVASLNTPSPLIEAKQSPTRKSDWVICRAGTSIPAVFVFAGVFAEADPYDTGNLVWGKAPTPDGLEDSRITRYAGFKGAYSYAIETYHEKEIWELQETLDAYMSNVSGFNSRGVKRREWQNGKTWHLRHYLRTPMFFSCEARGGKPDAPAGVHEWVAAAHKKSKTYRANPVRPAVCGLVDGRLESIDKCTPNKLEYGDVVSLVFGLTYVEDREDWGPVPMLTHVIRV</sequence>
<name>A0A5C3PJT3_9APHY</name>
<dbReference type="Proteomes" id="UP000308197">
    <property type="component" value="Unassembled WGS sequence"/>
</dbReference>
<organism evidence="1 2">
    <name type="scientific">Polyporus arcularius HHB13444</name>
    <dbReference type="NCBI Taxonomy" id="1314778"/>
    <lineage>
        <taxon>Eukaryota</taxon>
        <taxon>Fungi</taxon>
        <taxon>Dikarya</taxon>
        <taxon>Basidiomycota</taxon>
        <taxon>Agaricomycotina</taxon>
        <taxon>Agaricomycetes</taxon>
        <taxon>Polyporales</taxon>
        <taxon>Polyporaceae</taxon>
        <taxon>Polyporus</taxon>
    </lineage>
</organism>
<dbReference type="EMBL" id="ML211057">
    <property type="protein sequence ID" value="TFK90044.1"/>
    <property type="molecule type" value="Genomic_DNA"/>
</dbReference>
<reference evidence="1 2" key="1">
    <citation type="journal article" date="2019" name="Nat. Ecol. Evol.">
        <title>Megaphylogeny resolves global patterns of mushroom evolution.</title>
        <authorList>
            <person name="Varga T."/>
            <person name="Krizsan K."/>
            <person name="Foldi C."/>
            <person name="Dima B."/>
            <person name="Sanchez-Garcia M."/>
            <person name="Sanchez-Ramirez S."/>
            <person name="Szollosi G.J."/>
            <person name="Szarkandi J.G."/>
            <person name="Papp V."/>
            <person name="Albert L."/>
            <person name="Andreopoulos W."/>
            <person name="Angelini C."/>
            <person name="Antonin V."/>
            <person name="Barry K.W."/>
            <person name="Bougher N.L."/>
            <person name="Buchanan P."/>
            <person name="Buyck B."/>
            <person name="Bense V."/>
            <person name="Catcheside P."/>
            <person name="Chovatia M."/>
            <person name="Cooper J."/>
            <person name="Damon W."/>
            <person name="Desjardin D."/>
            <person name="Finy P."/>
            <person name="Geml J."/>
            <person name="Haridas S."/>
            <person name="Hughes K."/>
            <person name="Justo A."/>
            <person name="Karasinski D."/>
            <person name="Kautmanova I."/>
            <person name="Kiss B."/>
            <person name="Kocsube S."/>
            <person name="Kotiranta H."/>
            <person name="LaButti K.M."/>
            <person name="Lechner B.E."/>
            <person name="Liimatainen K."/>
            <person name="Lipzen A."/>
            <person name="Lukacs Z."/>
            <person name="Mihaltcheva S."/>
            <person name="Morgado L.N."/>
            <person name="Niskanen T."/>
            <person name="Noordeloos M.E."/>
            <person name="Ohm R.A."/>
            <person name="Ortiz-Santana B."/>
            <person name="Ovrebo C."/>
            <person name="Racz N."/>
            <person name="Riley R."/>
            <person name="Savchenko A."/>
            <person name="Shiryaev A."/>
            <person name="Soop K."/>
            <person name="Spirin V."/>
            <person name="Szebenyi C."/>
            <person name="Tomsovsky M."/>
            <person name="Tulloss R.E."/>
            <person name="Uehling J."/>
            <person name="Grigoriev I.V."/>
            <person name="Vagvolgyi C."/>
            <person name="Papp T."/>
            <person name="Martin F.M."/>
            <person name="Miettinen O."/>
            <person name="Hibbett D.S."/>
            <person name="Nagy L.G."/>
        </authorList>
    </citation>
    <scope>NUCLEOTIDE SEQUENCE [LARGE SCALE GENOMIC DNA]</scope>
    <source>
        <strain evidence="1 2">HHB13444</strain>
    </source>
</reference>
<proteinExistence type="predicted"/>
<dbReference type="AlphaFoldDB" id="A0A5C3PJT3"/>
<protein>
    <submittedName>
        <fullName evidence="1">Uncharacterized protein</fullName>
    </submittedName>
</protein>
<dbReference type="STRING" id="1314778.A0A5C3PJT3"/>
<dbReference type="InParanoid" id="A0A5C3PJT3"/>
<feature type="non-terminal residue" evidence="1">
    <location>
        <position position="253"/>
    </location>
</feature>
<feature type="non-terminal residue" evidence="1">
    <location>
        <position position="1"/>
    </location>
</feature>
<accession>A0A5C3PJT3</accession>
<evidence type="ECO:0000313" key="1">
    <source>
        <dbReference type="EMBL" id="TFK90044.1"/>
    </source>
</evidence>
<gene>
    <name evidence="1" type="ORF">K466DRAFT_470924</name>
</gene>
<keyword evidence="2" id="KW-1185">Reference proteome</keyword>